<dbReference type="Pfam" id="PF01694">
    <property type="entry name" value="Rhomboid"/>
    <property type="match status" value="1"/>
</dbReference>
<protein>
    <recommendedName>
        <fullName evidence="9">Peptidase S54 rhomboid domain-containing protein</fullName>
    </recommendedName>
</protein>
<dbReference type="Gene3D" id="1.20.1540.10">
    <property type="entry name" value="Rhomboid-like"/>
    <property type="match status" value="1"/>
</dbReference>
<reference evidence="10 11" key="1">
    <citation type="submission" date="2010-09" db="EMBL/GenBank/DDBJ databases">
        <title>The Genome Sequence of Halorubrum phage CGphi46.</title>
        <authorList>
            <consortium name="The Broad Institute Genome Sequencing Platform"/>
            <person name="Henn M.R."/>
            <person name="Dillon J."/>
            <person name="Levin J."/>
            <person name="Malboeuf C."/>
            <person name="Casali M."/>
            <person name="Russ C."/>
            <person name="Lennon N."/>
            <person name="Chapman S.B."/>
            <person name="Erlich R."/>
            <person name="Young S.K."/>
            <person name="Yandava C."/>
            <person name="Zeng Q."/>
            <person name="Fitzgerald M.F."/>
            <person name="Alvarado L."/>
            <person name="Anderson S."/>
            <person name="Berlin A."/>
            <person name="Chen Z."/>
            <person name="Freedman E."/>
            <person name="Gellesch M."/>
            <person name="Goldberg J."/>
            <person name="Green L."/>
            <person name="Griggs A."/>
            <person name="Gujja S."/>
            <person name="Heilman E."/>
            <person name="Heiman D."/>
            <person name="Hollinger A."/>
            <person name="Howarth C."/>
            <person name="Larson L."/>
            <person name="Mehta T."/>
            <person name="Neiman D."/>
            <person name="Pearson M."/>
            <person name="Roberts A."/>
            <person name="Ryan E."/>
            <person name="Saif S."/>
            <person name="Shea T."/>
            <person name="Shenoy N."/>
            <person name="Sisk P."/>
            <person name="Stolte C."/>
            <person name="Sykes S."/>
            <person name="White J."/>
            <person name="Haas B."/>
            <person name="Nusbaum C."/>
            <person name="Birren B."/>
        </authorList>
    </citation>
    <scope>NUCLEOTIDE SEQUENCE [LARGE SCALE GENOMIC DNA]</scope>
    <source>
        <strain evidence="10 11">CGphi46</strain>
    </source>
</reference>
<evidence type="ECO:0000256" key="1">
    <source>
        <dbReference type="ARBA" id="ARBA00004141"/>
    </source>
</evidence>
<evidence type="ECO:0000256" key="3">
    <source>
        <dbReference type="ARBA" id="ARBA00022670"/>
    </source>
</evidence>
<name>R9TQ85_9CAUD</name>
<dbReference type="KEGG" id="vg:16045693"/>
<evidence type="ECO:0000256" key="5">
    <source>
        <dbReference type="ARBA" id="ARBA00022801"/>
    </source>
</evidence>
<dbReference type="InterPro" id="IPR035952">
    <property type="entry name" value="Rhomboid-like_sf"/>
</dbReference>
<evidence type="ECO:0000256" key="7">
    <source>
        <dbReference type="ARBA" id="ARBA00023136"/>
    </source>
</evidence>
<comment type="subcellular location">
    <subcellularLocation>
        <location evidence="1">Membrane</location>
        <topology evidence="1">Multi-pass membrane protein</topology>
    </subcellularLocation>
</comment>
<evidence type="ECO:0000259" key="9">
    <source>
        <dbReference type="Pfam" id="PF01694"/>
    </source>
</evidence>
<dbReference type="SUPFAM" id="SSF144091">
    <property type="entry name" value="Rhomboid-like"/>
    <property type="match status" value="1"/>
</dbReference>
<dbReference type="RefSeq" id="YP_008126584.1">
    <property type="nucleotide sequence ID" value="NC_021537.1"/>
</dbReference>
<proteinExistence type="inferred from homology"/>
<feature type="transmembrane region" description="Helical" evidence="8">
    <location>
        <begin position="128"/>
        <end position="146"/>
    </location>
</feature>
<dbReference type="PANTHER" id="PTHR43066">
    <property type="entry name" value="RHOMBOID-RELATED PROTEIN"/>
    <property type="match status" value="1"/>
</dbReference>
<organism evidence="10 11">
    <name type="scientific">Halorubrum virus CGphi46</name>
    <dbReference type="NCBI Taxonomy" id="754066"/>
    <lineage>
        <taxon>Viruses</taxon>
        <taxon>Duplodnaviria</taxon>
        <taxon>Heunggongvirae</taxon>
        <taxon>Uroviricota</taxon>
        <taxon>Caudoviricetes</taxon>
        <taxon>Kirjokansivirales</taxon>
        <taxon>Graaviviridae</taxon>
        <taxon>Seejivirus</taxon>
        <taxon>Seejivirus salhabitans</taxon>
    </lineage>
</organism>
<keyword evidence="3" id="KW-0645">Protease</keyword>
<dbReference type="Proteomes" id="UP000202528">
    <property type="component" value="Segment"/>
</dbReference>
<keyword evidence="11" id="KW-1185">Reference proteome</keyword>
<feature type="transmembrane region" description="Helical" evidence="8">
    <location>
        <begin position="212"/>
        <end position="230"/>
    </location>
</feature>
<gene>
    <name evidence="10" type="ORF">HALG_00049</name>
</gene>
<evidence type="ECO:0000256" key="4">
    <source>
        <dbReference type="ARBA" id="ARBA00022692"/>
    </source>
</evidence>
<comment type="similarity">
    <text evidence="2">Belongs to the peptidase S54 family.</text>
</comment>
<dbReference type="GO" id="GO:0006508">
    <property type="term" value="P:proteolysis"/>
    <property type="evidence" value="ECO:0007669"/>
    <property type="project" value="UniProtKB-KW"/>
</dbReference>
<dbReference type="PANTHER" id="PTHR43066:SF1">
    <property type="entry name" value="RHOMBOID PROTEIN 2"/>
    <property type="match status" value="1"/>
</dbReference>
<feature type="transmembrane region" description="Helical" evidence="8">
    <location>
        <begin position="45"/>
        <end position="68"/>
    </location>
</feature>
<feature type="domain" description="Peptidase S54 rhomboid" evidence="9">
    <location>
        <begin position="87"/>
        <end position="229"/>
    </location>
</feature>
<keyword evidence="5" id="KW-0378">Hydrolase</keyword>
<evidence type="ECO:0000256" key="6">
    <source>
        <dbReference type="ARBA" id="ARBA00022989"/>
    </source>
</evidence>
<keyword evidence="4 8" id="KW-0812">Transmembrane</keyword>
<dbReference type="InterPro" id="IPR022764">
    <property type="entry name" value="Peptidase_S54_rhomboid_dom"/>
</dbReference>
<evidence type="ECO:0000256" key="8">
    <source>
        <dbReference type="SAM" id="Phobius"/>
    </source>
</evidence>
<evidence type="ECO:0000256" key="2">
    <source>
        <dbReference type="ARBA" id="ARBA00009045"/>
    </source>
</evidence>
<keyword evidence="7 8" id="KW-0472">Membrane</keyword>
<evidence type="ECO:0000313" key="10">
    <source>
        <dbReference type="EMBL" id="AGN33837.1"/>
    </source>
</evidence>
<dbReference type="GO" id="GO:0004252">
    <property type="term" value="F:serine-type endopeptidase activity"/>
    <property type="evidence" value="ECO:0007669"/>
    <property type="project" value="InterPro"/>
</dbReference>
<accession>R9TQ85</accession>
<sequence length="233" mass="24111">MCKTTDLSRTSLSRADVMLIMSTDPELNIGQPSTTEKHDSGGVGFLGRLVAGPGVSLIVMAVVSLATWTGAQANNVDPFVLQAPLAENWWQLPLSVFSHSGMPHLTGNATGVAIFGSIVVLSSSLVRYHLFFILTGIIAGVGQVWATGALGRAGAVLGASGAVMALFAYVITSNFVSGAVLKRAPWWVVGAFVALTALGLTLWSAGAQVANMGHLTGAVLGAVAGYFHFLRAD</sequence>
<dbReference type="EMBL" id="HQ332141">
    <property type="protein sequence ID" value="AGN33837.1"/>
    <property type="molecule type" value="Genomic_DNA"/>
</dbReference>
<feature type="transmembrane region" description="Helical" evidence="8">
    <location>
        <begin position="152"/>
        <end position="172"/>
    </location>
</feature>
<feature type="transmembrane region" description="Helical" evidence="8">
    <location>
        <begin position="102"/>
        <end position="121"/>
    </location>
</feature>
<evidence type="ECO:0000313" key="11">
    <source>
        <dbReference type="Proteomes" id="UP000202528"/>
    </source>
</evidence>
<feature type="transmembrane region" description="Helical" evidence="8">
    <location>
        <begin position="184"/>
        <end position="206"/>
    </location>
</feature>
<dbReference type="GO" id="GO:0016020">
    <property type="term" value="C:membrane"/>
    <property type="evidence" value="ECO:0007669"/>
    <property type="project" value="UniProtKB-SubCell"/>
</dbReference>
<keyword evidence="6 8" id="KW-1133">Transmembrane helix</keyword>
<dbReference type="GeneID" id="16045693"/>